<keyword evidence="4" id="KW-1185">Reference proteome</keyword>
<dbReference type="OMA" id="PEREDEC"/>
<dbReference type="FunFam" id="3.30.40.10:FF:000660">
    <property type="entry name" value="RING/U-box superfamily protein"/>
    <property type="match status" value="1"/>
</dbReference>
<dbReference type="Gene3D" id="3.30.40.10">
    <property type="entry name" value="Zinc/RING finger domain, C3HC4 (zinc finger)"/>
    <property type="match status" value="1"/>
</dbReference>
<dbReference type="AlphaFoldDB" id="A0A834YM24"/>
<dbReference type="PROSITE" id="PS50089">
    <property type="entry name" value="ZF_RING_2"/>
    <property type="match status" value="1"/>
</dbReference>
<organism evidence="3 4">
    <name type="scientific">Tetracentron sinense</name>
    <name type="common">Spur-leaf</name>
    <dbReference type="NCBI Taxonomy" id="13715"/>
    <lineage>
        <taxon>Eukaryota</taxon>
        <taxon>Viridiplantae</taxon>
        <taxon>Streptophyta</taxon>
        <taxon>Embryophyta</taxon>
        <taxon>Tracheophyta</taxon>
        <taxon>Spermatophyta</taxon>
        <taxon>Magnoliopsida</taxon>
        <taxon>Trochodendrales</taxon>
        <taxon>Trochodendraceae</taxon>
        <taxon>Tetracentron</taxon>
    </lineage>
</organism>
<dbReference type="OrthoDB" id="1630758at2759"/>
<keyword evidence="1" id="KW-0862">Zinc</keyword>
<evidence type="ECO:0000259" key="2">
    <source>
        <dbReference type="PROSITE" id="PS50089"/>
    </source>
</evidence>
<keyword evidence="1" id="KW-0479">Metal-binding</keyword>
<dbReference type="GO" id="GO:0061630">
    <property type="term" value="F:ubiquitin protein ligase activity"/>
    <property type="evidence" value="ECO:0007669"/>
    <property type="project" value="TreeGrafter"/>
</dbReference>
<name>A0A834YM24_TETSI</name>
<feature type="domain" description="RING-type" evidence="2">
    <location>
        <begin position="135"/>
        <end position="173"/>
    </location>
</feature>
<evidence type="ECO:0000313" key="4">
    <source>
        <dbReference type="Proteomes" id="UP000655225"/>
    </source>
</evidence>
<dbReference type="Pfam" id="PF13920">
    <property type="entry name" value="zf-C3HC4_3"/>
    <property type="match status" value="1"/>
</dbReference>
<gene>
    <name evidence="3" type="ORF">HHK36_025102</name>
</gene>
<dbReference type="EMBL" id="JABCRI010000018">
    <property type="protein sequence ID" value="KAF8390575.1"/>
    <property type="molecule type" value="Genomic_DNA"/>
</dbReference>
<comment type="caution">
    <text evidence="3">The sequence shown here is derived from an EMBL/GenBank/DDBJ whole genome shotgun (WGS) entry which is preliminary data.</text>
</comment>
<evidence type="ECO:0000313" key="3">
    <source>
        <dbReference type="EMBL" id="KAF8390575.1"/>
    </source>
</evidence>
<keyword evidence="1" id="KW-0863">Zinc-finger</keyword>
<accession>A0A834YM24</accession>
<protein>
    <recommendedName>
        <fullName evidence="2">RING-type domain-containing protein</fullName>
    </recommendedName>
</protein>
<dbReference type="InterPro" id="IPR013083">
    <property type="entry name" value="Znf_RING/FYVE/PHD"/>
</dbReference>
<dbReference type="GO" id="GO:0016567">
    <property type="term" value="P:protein ubiquitination"/>
    <property type="evidence" value="ECO:0007669"/>
    <property type="project" value="TreeGrafter"/>
</dbReference>
<dbReference type="PANTHER" id="PTHR15315">
    <property type="entry name" value="RING FINGER PROTEIN 41, 151"/>
    <property type="match status" value="1"/>
</dbReference>
<sequence length="231" mass="27204">MKLINFNLDFGFARAAALPKDYGGEYLQMRLSYSPYAPFFLFLMEWMDCSCMDTLPSYLGLLHILIYKVYVDGMSTMSSHERKATLREFYGLHFCDLIELEDNSQRGRCMEVLSRKRVEERRKLFDKDPEREDECGICMESCTKMVLPNCSHSMCISCFHDWNMRSQSCPFCRGSLKRVKSRDLWVLTSNSDIVDTTTLAKENLRCFYLYIDNLPLEMPETTVFYVYDYMI</sequence>
<evidence type="ECO:0000256" key="1">
    <source>
        <dbReference type="PROSITE-ProRule" id="PRU00175"/>
    </source>
</evidence>
<dbReference type="InterPro" id="IPR001841">
    <property type="entry name" value="Znf_RING"/>
</dbReference>
<dbReference type="SMART" id="SM00184">
    <property type="entry name" value="RING"/>
    <property type="match status" value="1"/>
</dbReference>
<dbReference type="PANTHER" id="PTHR15315:SF22">
    <property type="entry name" value="OS01G0905700 PROTEIN"/>
    <property type="match status" value="1"/>
</dbReference>
<dbReference type="Proteomes" id="UP000655225">
    <property type="component" value="Unassembled WGS sequence"/>
</dbReference>
<dbReference type="GO" id="GO:0008270">
    <property type="term" value="F:zinc ion binding"/>
    <property type="evidence" value="ECO:0007669"/>
    <property type="project" value="UniProtKB-KW"/>
</dbReference>
<dbReference type="SUPFAM" id="SSF57850">
    <property type="entry name" value="RING/U-box"/>
    <property type="match status" value="1"/>
</dbReference>
<proteinExistence type="predicted"/>
<reference evidence="3 4" key="1">
    <citation type="submission" date="2020-04" db="EMBL/GenBank/DDBJ databases">
        <title>Plant Genome Project.</title>
        <authorList>
            <person name="Zhang R.-G."/>
        </authorList>
    </citation>
    <scope>NUCLEOTIDE SEQUENCE [LARGE SCALE GENOMIC DNA]</scope>
    <source>
        <strain evidence="3">YNK0</strain>
        <tissue evidence="3">Leaf</tissue>
    </source>
</reference>